<evidence type="ECO:0008006" key="6">
    <source>
        <dbReference type="Google" id="ProtNLM"/>
    </source>
</evidence>
<gene>
    <name evidence="4" type="ORF">PIB30_047299</name>
</gene>
<reference evidence="4 5" key="1">
    <citation type="journal article" date="2023" name="Plants (Basel)">
        <title>Bridging the Gap: Combining Genomics and Transcriptomics Approaches to Understand Stylosanthes scabra, an Orphan Legume from the Brazilian Caatinga.</title>
        <authorList>
            <person name="Ferreira-Neto J.R.C."/>
            <person name="da Silva M.D."/>
            <person name="Binneck E."/>
            <person name="de Melo N.F."/>
            <person name="da Silva R.H."/>
            <person name="de Melo A.L.T.M."/>
            <person name="Pandolfi V."/>
            <person name="Bustamante F.O."/>
            <person name="Brasileiro-Vidal A.C."/>
            <person name="Benko-Iseppon A.M."/>
        </authorList>
    </citation>
    <scope>NUCLEOTIDE SEQUENCE [LARGE SCALE GENOMIC DNA]</scope>
    <source>
        <tissue evidence="4">Leaves</tissue>
    </source>
</reference>
<dbReference type="Proteomes" id="UP001341840">
    <property type="component" value="Unassembled WGS sequence"/>
</dbReference>
<comment type="similarity">
    <text evidence="1">Belongs to the WEB family.</text>
</comment>
<evidence type="ECO:0000256" key="2">
    <source>
        <dbReference type="ARBA" id="ARBA00023054"/>
    </source>
</evidence>
<dbReference type="EMBL" id="JASCZI010181544">
    <property type="protein sequence ID" value="MED6184424.1"/>
    <property type="molecule type" value="Genomic_DNA"/>
</dbReference>
<accession>A0ABU6WGM2</accession>
<name>A0ABU6WGM2_9FABA</name>
<organism evidence="4 5">
    <name type="scientific">Stylosanthes scabra</name>
    <dbReference type="NCBI Taxonomy" id="79078"/>
    <lineage>
        <taxon>Eukaryota</taxon>
        <taxon>Viridiplantae</taxon>
        <taxon>Streptophyta</taxon>
        <taxon>Embryophyta</taxon>
        <taxon>Tracheophyta</taxon>
        <taxon>Spermatophyta</taxon>
        <taxon>Magnoliopsida</taxon>
        <taxon>eudicotyledons</taxon>
        <taxon>Gunneridae</taxon>
        <taxon>Pentapetalae</taxon>
        <taxon>rosids</taxon>
        <taxon>fabids</taxon>
        <taxon>Fabales</taxon>
        <taxon>Fabaceae</taxon>
        <taxon>Papilionoideae</taxon>
        <taxon>50 kb inversion clade</taxon>
        <taxon>dalbergioids sensu lato</taxon>
        <taxon>Dalbergieae</taxon>
        <taxon>Pterocarpus clade</taxon>
        <taxon>Stylosanthes</taxon>
    </lineage>
</organism>
<evidence type="ECO:0000256" key="1">
    <source>
        <dbReference type="ARBA" id="ARBA00005485"/>
    </source>
</evidence>
<dbReference type="PANTHER" id="PTHR32054:SF9">
    <property type="entry name" value="OS04G0116200 PROTEIN"/>
    <property type="match status" value="1"/>
</dbReference>
<feature type="compositionally biased region" description="Basic and acidic residues" evidence="3">
    <location>
        <begin position="115"/>
        <end position="127"/>
    </location>
</feature>
<sequence>MSMENGGSVMVVTARKGEIDTKLPFRSVKEAVSLFGDKLLAGQLHATQFKQSEEIMENRDIDEPSRHEAIEAELEETKQNLQRAKEEAMSMAHCLSSLQEELELTKQELQQLKKKSMDNNKHHPIMKEEDEEDEEEAVIIDEELEKKRYVTFANTPSLTRIISPSPQPHIVEVEKLKRHNSFGNEKKKNKIKPLIPLIGLGGIFSKKKGNNNY</sequence>
<protein>
    <recommendedName>
        <fullName evidence="6">WEB family protein</fullName>
    </recommendedName>
</protein>
<feature type="region of interest" description="Disordered" evidence="3">
    <location>
        <begin position="113"/>
        <end position="135"/>
    </location>
</feature>
<evidence type="ECO:0000256" key="3">
    <source>
        <dbReference type="SAM" id="MobiDB-lite"/>
    </source>
</evidence>
<comment type="caution">
    <text evidence="4">The sequence shown here is derived from an EMBL/GenBank/DDBJ whole genome shotgun (WGS) entry which is preliminary data.</text>
</comment>
<evidence type="ECO:0000313" key="5">
    <source>
        <dbReference type="Proteomes" id="UP001341840"/>
    </source>
</evidence>
<proteinExistence type="inferred from homology"/>
<keyword evidence="2" id="KW-0175">Coiled coil</keyword>
<keyword evidence="5" id="KW-1185">Reference proteome</keyword>
<dbReference type="PANTHER" id="PTHR32054">
    <property type="entry name" value="HEAVY CHAIN, PUTATIVE, EXPRESSED-RELATED-RELATED"/>
    <property type="match status" value="1"/>
</dbReference>
<evidence type="ECO:0000313" key="4">
    <source>
        <dbReference type="EMBL" id="MED6184424.1"/>
    </source>
</evidence>